<keyword evidence="11" id="KW-0966">Cell projection</keyword>
<reference evidence="18" key="1">
    <citation type="submission" date="2007-04" db="EMBL/GenBank/DDBJ databases">
        <title>Annotation of Pediculus humanus corporis strain USDA.</title>
        <authorList>
            <person name="Kirkness E."/>
            <person name="Hannick L."/>
            <person name="Hass B."/>
            <person name="Bruggner R."/>
            <person name="Lawson D."/>
            <person name="Bidwell S."/>
            <person name="Joardar V."/>
            <person name="Caler E."/>
            <person name="Walenz B."/>
            <person name="Inman J."/>
            <person name="Schobel S."/>
            <person name="Galinsky K."/>
            <person name="Amedeo P."/>
            <person name="Strausberg R."/>
        </authorList>
    </citation>
    <scope>NUCLEOTIDE SEQUENCE</scope>
    <source>
        <strain evidence="18">USDA</strain>
    </source>
</reference>
<dbReference type="Pfam" id="PF18383">
    <property type="entry name" value="IFT81_CH"/>
    <property type="match status" value="1"/>
</dbReference>
<dbReference type="VEuPathDB" id="VectorBase:PHUM587560"/>
<feature type="coiled-coil region" evidence="16">
    <location>
        <begin position="140"/>
        <end position="259"/>
    </location>
</feature>
<keyword evidence="5" id="KW-0970">Cilium biogenesis/degradation</keyword>
<keyword evidence="18" id="KW-0282">Flagellum</keyword>
<evidence type="ECO:0000256" key="12">
    <source>
        <dbReference type="ARBA" id="ARBA00043983"/>
    </source>
</evidence>
<evidence type="ECO:0000256" key="14">
    <source>
        <dbReference type="ARBA" id="ARBA00073058"/>
    </source>
</evidence>
<keyword evidence="8 16" id="KW-0175">Coiled coil</keyword>
<dbReference type="CTD" id="8232655"/>
<dbReference type="PANTHER" id="PTHR15614:SF2">
    <property type="entry name" value="INTRAFLAGELLAR TRANSPORT PROTEIN 81 HOMOLOG"/>
    <property type="match status" value="1"/>
</dbReference>
<comment type="function">
    <text evidence="13">Component of the intraflagellar transport (IFT) complex B: together with IFT74, forms a tubulin-binding module that specifically mediates transport of tubulin within the cilium. Binds tubulin via its CH (calponin-homology)-like region. Required for ciliogenesis. Required for proper regulation of SHH signaling. Plays an important role during spermatogenesis by modulating the assembly and elongation of the sperm flagella.</text>
</comment>
<dbReference type="Proteomes" id="UP000009046">
    <property type="component" value="Unassembled WGS sequence"/>
</dbReference>
<dbReference type="GO" id="GO:0042073">
    <property type="term" value="P:intraciliary transport"/>
    <property type="evidence" value="ECO:0007669"/>
    <property type="project" value="InterPro"/>
</dbReference>
<reference evidence="19" key="3">
    <citation type="submission" date="2020-05" db="UniProtKB">
        <authorList>
            <consortium name="EnsemblMetazoa"/>
        </authorList>
    </citation>
    <scope>IDENTIFICATION</scope>
    <source>
        <strain evidence="19">USDA</strain>
    </source>
</reference>
<evidence type="ECO:0000256" key="9">
    <source>
        <dbReference type="ARBA" id="ARBA00023069"/>
    </source>
</evidence>
<evidence type="ECO:0000256" key="11">
    <source>
        <dbReference type="ARBA" id="ARBA00023273"/>
    </source>
</evidence>
<evidence type="ECO:0000256" key="8">
    <source>
        <dbReference type="ARBA" id="ARBA00023054"/>
    </source>
</evidence>
<dbReference type="InParanoid" id="E0W292"/>
<dbReference type="EMBL" id="AAZO01007164">
    <property type="status" value="NOT_ANNOTATED_CDS"/>
    <property type="molecule type" value="Genomic_DNA"/>
</dbReference>
<dbReference type="OMA" id="WILTHME"/>
<dbReference type="KEGG" id="phu:Phum_PHUM587560"/>
<dbReference type="GeneID" id="8232655"/>
<dbReference type="HOGENOM" id="CLU_017012_1_0_1"/>
<evidence type="ECO:0000256" key="7">
    <source>
        <dbReference type="ARBA" id="ARBA00022990"/>
    </source>
</evidence>
<feature type="domain" description="ACT" evidence="17">
    <location>
        <begin position="415"/>
        <end position="497"/>
    </location>
</feature>
<evidence type="ECO:0000256" key="3">
    <source>
        <dbReference type="ARBA" id="ARBA00022553"/>
    </source>
</evidence>
<dbReference type="RefSeq" id="XP_002432486.1">
    <property type="nucleotide sequence ID" value="XM_002432441.1"/>
</dbReference>
<dbReference type="GO" id="GO:0030154">
    <property type="term" value="P:cell differentiation"/>
    <property type="evidence" value="ECO:0007669"/>
    <property type="project" value="UniProtKB-KW"/>
</dbReference>
<dbReference type="GO" id="GO:0060271">
    <property type="term" value="P:cilium assembly"/>
    <property type="evidence" value="ECO:0007669"/>
    <property type="project" value="InterPro"/>
</dbReference>
<proteinExistence type="inferred from homology"/>
<dbReference type="AlphaFoldDB" id="E0W292"/>
<evidence type="ECO:0000256" key="1">
    <source>
        <dbReference type="ARBA" id="ARBA00004120"/>
    </source>
</evidence>
<organism>
    <name type="scientific">Pediculus humanus subsp. corporis</name>
    <name type="common">Body louse</name>
    <dbReference type="NCBI Taxonomy" id="121224"/>
    <lineage>
        <taxon>Eukaryota</taxon>
        <taxon>Metazoa</taxon>
        <taxon>Ecdysozoa</taxon>
        <taxon>Arthropoda</taxon>
        <taxon>Hexapoda</taxon>
        <taxon>Insecta</taxon>
        <taxon>Pterygota</taxon>
        <taxon>Neoptera</taxon>
        <taxon>Paraneoptera</taxon>
        <taxon>Psocodea</taxon>
        <taxon>Troctomorpha</taxon>
        <taxon>Phthiraptera</taxon>
        <taxon>Anoplura</taxon>
        <taxon>Pediculidae</taxon>
        <taxon>Pediculus</taxon>
    </lineage>
</organism>
<dbReference type="PANTHER" id="PTHR15614">
    <property type="entry name" value="INTRAFLAGELLAR TRANSPORT PROTEIN 81 HOMOLOG"/>
    <property type="match status" value="1"/>
</dbReference>
<keyword evidence="20" id="KW-1185">Reference proteome</keyword>
<dbReference type="EMBL" id="DS235874">
    <property type="protein sequence ID" value="EEB19748.1"/>
    <property type="molecule type" value="Genomic_DNA"/>
</dbReference>
<evidence type="ECO:0000259" key="17">
    <source>
        <dbReference type="PROSITE" id="PS51671"/>
    </source>
</evidence>
<sequence length="681" mass="78706">MANVQLKTVVDQINALLNKNYNVISFDSLTEEKLLQVVTDVLGEIDPTNKVDIQHEELDETAVRILEMLRILNYKLKPGMSVSTFRQGLVQGNKNVIHPILEWLLANISDLKKRSYLAQYLVKLEIPPEMLSDPEIGYLYEQYELNIEDFKDIHKKYEALKTSGMSINELRTDISAMEKEKDIVQKKIEKLHQRVDNISGKIALLHSAKILREEKEKEKELSSQAEQQQSQLLMNDQKMRRLQIQLKELKQASLGATSERLLKKLEEDCSVNNYMAKQKLPQEINNRRTEVKILESVLREPNITHADLEDLSAQIQQITLEINEMVERHLATQNLSEDKNAPFRQQASIIAKKKENKAENLNDLKNVLANLEEELEEKLNKLKELAGDTVLKGEEFKKYVDRLKGRTVVYKQKRAELLALKSEHGILSRTLEILSSKEEEILKALHQEESLHGLFGYRDTVDTLEKVSEETSDMDTAKGKTLEEMSVLVQQISRRISAKKNQLSPLIAELRPLREEFNELNEEYEQKKKIYDSTASALDNTTHLLEEEVNNLKMDIENYEKEIKILEGENNRAKEYSVKILDELKYYVSNNPESKKQSFRAQLNQKISEQEKLGKQLREEQKLVKDNQVKKALQVQYWKDLESLWEGKKKGFEKSKKNSGVGKKKKGAKTLILSQGILSQS</sequence>
<protein>
    <recommendedName>
        <fullName evidence="14">Intraflagellar transport protein 81 homolog</fullName>
    </recommendedName>
    <alternativeName>
        <fullName evidence="15">Carnitine deficiency-associated protein expressed in ventricle 1</fullName>
    </alternativeName>
</protein>
<dbReference type="Gene3D" id="1.10.418.70">
    <property type="entry name" value="Intraflagellar transport protein 81, N-terminal domain"/>
    <property type="match status" value="1"/>
</dbReference>
<keyword evidence="2" id="KW-0963">Cytoplasm</keyword>
<dbReference type="eggNOG" id="ENOG502QSBR">
    <property type="taxonomic scope" value="Eukaryota"/>
</dbReference>
<evidence type="ECO:0000256" key="6">
    <source>
        <dbReference type="ARBA" id="ARBA00022871"/>
    </source>
</evidence>
<dbReference type="PROSITE" id="PS51671">
    <property type="entry name" value="ACT"/>
    <property type="match status" value="1"/>
</dbReference>
<dbReference type="InterPro" id="IPR043016">
    <property type="entry name" value="IFT81_N_sf"/>
</dbReference>
<evidence type="ECO:0000256" key="10">
    <source>
        <dbReference type="ARBA" id="ARBA00023212"/>
    </source>
</evidence>
<accession>E0W292</accession>
<dbReference type="GO" id="GO:0007283">
    <property type="term" value="P:spermatogenesis"/>
    <property type="evidence" value="ECO:0007669"/>
    <property type="project" value="UniProtKB-KW"/>
</dbReference>
<name>E0W292_PEDHC</name>
<comment type="subcellular location">
    <subcellularLocation>
        <location evidence="1">Cytoplasm</location>
        <location evidence="1">Cytoskeleton</location>
        <location evidence="1">Cilium basal body</location>
    </subcellularLocation>
</comment>
<evidence type="ECO:0000256" key="5">
    <source>
        <dbReference type="ARBA" id="ARBA00022794"/>
    </source>
</evidence>
<dbReference type="FunFam" id="1.10.418.70:FF:000001">
    <property type="entry name" value="Intraflagellar transport protein 81 homolog"/>
    <property type="match status" value="1"/>
</dbReference>
<evidence type="ECO:0000256" key="2">
    <source>
        <dbReference type="ARBA" id="ARBA00022490"/>
    </source>
</evidence>
<dbReference type="EnsemblMetazoa" id="PHUM587560-RA">
    <property type="protein sequence ID" value="PHUM587560-PA"/>
    <property type="gene ID" value="PHUM587560"/>
</dbReference>
<evidence type="ECO:0000256" key="16">
    <source>
        <dbReference type="SAM" id="Coils"/>
    </source>
</evidence>
<keyword evidence="7" id="KW-0007">Acetylation</keyword>
<dbReference type="GO" id="GO:0030992">
    <property type="term" value="C:intraciliary transport particle B"/>
    <property type="evidence" value="ECO:0007669"/>
    <property type="project" value="InterPro"/>
</dbReference>
<evidence type="ECO:0000313" key="18">
    <source>
        <dbReference type="EMBL" id="EEB19748.1"/>
    </source>
</evidence>
<evidence type="ECO:0000256" key="15">
    <source>
        <dbReference type="ARBA" id="ARBA00079903"/>
    </source>
</evidence>
<keyword evidence="3" id="KW-0597">Phosphoprotein</keyword>
<gene>
    <name evidence="19" type="primary">8232655</name>
    <name evidence="18" type="ORF">Phum_PHUM587560</name>
</gene>
<feature type="coiled-coil region" evidence="16">
    <location>
        <begin position="308"/>
        <end position="392"/>
    </location>
</feature>
<dbReference type="GO" id="GO:0036064">
    <property type="term" value="C:ciliary basal body"/>
    <property type="evidence" value="ECO:0007669"/>
    <property type="project" value="TreeGrafter"/>
</dbReference>
<dbReference type="OrthoDB" id="276029at2759"/>
<keyword evidence="4" id="KW-0221">Differentiation</keyword>
<evidence type="ECO:0000313" key="20">
    <source>
        <dbReference type="Proteomes" id="UP000009046"/>
    </source>
</evidence>
<keyword evidence="6" id="KW-0744">Spermatogenesis</keyword>
<dbReference type="STRING" id="121224.E0W292"/>
<dbReference type="InterPro" id="IPR041146">
    <property type="entry name" value="IFT81_CH"/>
</dbReference>
<dbReference type="GO" id="GO:0015631">
    <property type="term" value="F:tubulin binding"/>
    <property type="evidence" value="ECO:0007669"/>
    <property type="project" value="InterPro"/>
</dbReference>
<keyword evidence="9" id="KW-0969">Cilium</keyword>
<dbReference type="InterPro" id="IPR029600">
    <property type="entry name" value="IFT81"/>
</dbReference>
<comment type="similarity">
    <text evidence="12">Belongs to the IFT81 family.</text>
</comment>
<evidence type="ECO:0000313" key="19">
    <source>
        <dbReference type="EnsemblMetazoa" id="PHUM587560-PA"/>
    </source>
</evidence>
<evidence type="ECO:0000256" key="13">
    <source>
        <dbReference type="ARBA" id="ARBA00055755"/>
    </source>
</evidence>
<reference evidence="18" key="2">
    <citation type="submission" date="2007-04" db="EMBL/GenBank/DDBJ databases">
        <title>The genome of the human body louse.</title>
        <authorList>
            <consortium name="The Human Body Louse Genome Consortium"/>
            <person name="Kirkness E."/>
            <person name="Walenz B."/>
            <person name="Hass B."/>
            <person name="Bruggner R."/>
            <person name="Strausberg R."/>
        </authorList>
    </citation>
    <scope>NUCLEOTIDE SEQUENCE</scope>
    <source>
        <strain evidence="18">USDA</strain>
    </source>
</reference>
<keyword evidence="10" id="KW-0206">Cytoskeleton</keyword>
<evidence type="ECO:0000256" key="4">
    <source>
        <dbReference type="ARBA" id="ARBA00022782"/>
    </source>
</evidence>
<feature type="coiled-coil region" evidence="16">
    <location>
        <begin position="510"/>
        <end position="576"/>
    </location>
</feature>
<dbReference type="InterPro" id="IPR002912">
    <property type="entry name" value="ACT_dom"/>
</dbReference>